<sequence length="64" mass="7417">MPVPVKGIHLRQHIMHAGYRNYTQIVLDMLIAAPYSSVMRALPKRVERRLIEELLSKSFQGVTR</sequence>
<dbReference type="AlphaFoldDB" id="A0A517PKW9"/>
<proteinExistence type="predicted"/>
<name>A0A517PKW9_9PLAN</name>
<reference evidence="1 2" key="1">
    <citation type="submission" date="2019-02" db="EMBL/GenBank/DDBJ databases">
        <title>Deep-cultivation of Planctomycetes and their phenomic and genomic characterization uncovers novel biology.</title>
        <authorList>
            <person name="Wiegand S."/>
            <person name="Jogler M."/>
            <person name="Boedeker C."/>
            <person name="Pinto D."/>
            <person name="Vollmers J."/>
            <person name="Rivas-Marin E."/>
            <person name="Kohn T."/>
            <person name="Peeters S.H."/>
            <person name="Heuer A."/>
            <person name="Rast P."/>
            <person name="Oberbeckmann S."/>
            <person name="Bunk B."/>
            <person name="Jeske O."/>
            <person name="Meyerdierks A."/>
            <person name="Storesund J.E."/>
            <person name="Kallscheuer N."/>
            <person name="Luecker S."/>
            <person name="Lage O.M."/>
            <person name="Pohl T."/>
            <person name="Merkel B.J."/>
            <person name="Hornburger P."/>
            <person name="Mueller R.-W."/>
            <person name="Bruemmer F."/>
            <person name="Labrenz M."/>
            <person name="Spormann A.M."/>
            <person name="Op den Camp H."/>
            <person name="Overmann J."/>
            <person name="Amann R."/>
            <person name="Jetten M.S.M."/>
            <person name="Mascher T."/>
            <person name="Medema M.H."/>
            <person name="Devos D.P."/>
            <person name="Kaster A.-K."/>
            <person name="Ovreas L."/>
            <person name="Rohde M."/>
            <person name="Galperin M.Y."/>
            <person name="Jogler C."/>
        </authorList>
    </citation>
    <scope>NUCLEOTIDE SEQUENCE [LARGE SCALE GENOMIC DNA]</scope>
    <source>
        <strain evidence="1 2">HG66A1</strain>
    </source>
</reference>
<evidence type="ECO:0000313" key="1">
    <source>
        <dbReference type="EMBL" id="QDT20019.1"/>
    </source>
</evidence>
<keyword evidence="2" id="KW-1185">Reference proteome</keyword>
<evidence type="ECO:0000313" key="2">
    <source>
        <dbReference type="Proteomes" id="UP000320421"/>
    </source>
</evidence>
<accession>A0A517PKW9</accession>
<organism evidence="1 2">
    <name type="scientific">Gimesia chilikensis</name>
    <dbReference type="NCBI Taxonomy" id="2605989"/>
    <lineage>
        <taxon>Bacteria</taxon>
        <taxon>Pseudomonadati</taxon>
        <taxon>Planctomycetota</taxon>
        <taxon>Planctomycetia</taxon>
        <taxon>Planctomycetales</taxon>
        <taxon>Planctomycetaceae</taxon>
        <taxon>Gimesia</taxon>
    </lineage>
</organism>
<dbReference type="EMBL" id="CP036266">
    <property type="protein sequence ID" value="QDT20019.1"/>
    <property type="molecule type" value="Genomic_DNA"/>
</dbReference>
<dbReference type="Proteomes" id="UP000320421">
    <property type="component" value="Chromosome"/>
</dbReference>
<gene>
    <name evidence="1" type="ORF">HG66A1_18040</name>
</gene>
<protein>
    <submittedName>
        <fullName evidence="1">Uncharacterized protein</fullName>
    </submittedName>
</protein>